<proteinExistence type="predicted"/>
<dbReference type="SUPFAM" id="SSF50630">
    <property type="entry name" value="Acid proteases"/>
    <property type="match status" value="1"/>
</dbReference>
<dbReference type="HOGENOM" id="CLU_109441_0_0_1"/>
<dbReference type="InterPro" id="IPR021109">
    <property type="entry name" value="Peptidase_aspartic_dom_sf"/>
</dbReference>
<dbReference type="Pfam" id="PF13650">
    <property type="entry name" value="Asp_protease_2"/>
    <property type="match status" value="1"/>
</dbReference>
<dbReference type="AlphaFoldDB" id="W9VPC3"/>
<gene>
    <name evidence="3" type="ORF">A1O7_07935</name>
</gene>
<dbReference type="Gene3D" id="2.40.70.10">
    <property type="entry name" value="Acid Proteases"/>
    <property type="match status" value="1"/>
</dbReference>
<comment type="caution">
    <text evidence="3">The sequence shown here is derived from an EMBL/GenBank/DDBJ whole genome shotgun (WGS) entry which is preliminary data.</text>
</comment>
<dbReference type="EMBL" id="AMGW01000005">
    <property type="protein sequence ID" value="EXJ57587.1"/>
    <property type="molecule type" value="Genomic_DNA"/>
</dbReference>
<dbReference type="VEuPathDB" id="FungiDB:A1O7_07935"/>
<dbReference type="GO" id="GO:0004190">
    <property type="term" value="F:aspartic-type endopeptidase activity"/>
    <property type="evidence" value="ECO:0007669"/>
    <property type="project" value="InterPro"/>
</dbReference>
<dbReference type="GO" id="GO:0006508">
    <property type="term" value="P:proteolysis"/>
    <property type="evidence" value="ECO:0007669"/>
    <property type="project" value="InterPro"/>
</dbReference>
<protein>
    <recommendedName>
        <fullName evidence="2">Peptidase A2 domain-containing protein</fullName>
    </recommendedName>
</protein>
<accession>W9VPC3</accession>
<feature type="domain" description="Peptidase A2" evidence="2">
    <location>
        <begin position="23"/>
        <end position="111"/>
    </location>
</feature>
<reference evidence="3 4" key="1">
    <citation type="submission" date="2013-03" db="EMBL/GenBank/DDBJ databases">
        <title>The Genome Sequence of Cladophialophora yegresii CBS 114405.</title>
        <authorList>
            <consortium name="The Broad Institute Genomics Platform"/>
            <person name="Cuomo C."/>
            <person name="de Hoog S."/>
            <person name="Gorbushina A."/>
            <person name="Walker B."/>
            <person name="Young S.K."/>
            <person name="Zeng Q."/>
            <person name="Gargeya S."/>
            <person name="Fitzgerald M."/>
            <person name="Haas B."/>
            <person name="Abouelleil A."/>
            <person name="Allen A.W."/>
            <person name="Alvarado L."/>
            <person name="Arachchi H.M."/>
            <person name="Berlin A.M."/>
            <person name="Chapman S.B."/>
            <person name="Gainer-Dewar J."/>
            <person name="Goldberg J."/>
            <person name="Griggs A."/>
            <person name="Gujja S."/>
            <person name="Hansen M."/>
            <person name="Howarth C."/>
            <person name="Imamovic A."/>
            <person name="Ireland A."/>
            <person name="Larimer J."/>
            <person name="McCowan C."/>
            <person name="Murphy C."/>
            <person name="Pearson M."/>
            <person name="Poon T.W."/>
            <person name="Priest M."/>
            <person name="Roberts A."/>
            <person name="Saif S."/>
            <person name="Shea T."/>
            <person name="Sisk P."/>
            <person name="Sykes S."/>
            <person name="Wortman J."/>
            <person name="Nusbaum C."/>
            <person name="Birren B."/>
        </authorList>
    </citation>
    <scope>NUCLEOTIDE SEQUENCE [LARGE SCALE GENOMIC DNA]</scope>
    <source>
        <strain evidence="3 4">CBS 114405</strain>
    </source>
</reference>
<evidence type="ECO:0000256" key="1">
    <source>
        <dbReference type="ARBA" id="ARBA00022801"/>
    </source>
</evidence>
<organism evidence="3 4">
    <name type="scientific">Cladophialophora yegresii CBS 114405</name>
    <dbReference type="NCBI Taxonomy" id="1182544"/>
    <lineage>
        <taxon>Eukaryota</taxon>
        <taxon>Fungi</taxon>
        <taxon>Dikarya</taxon>
        <taxon>Ascomycota</taxon>
        <taxon>Pezizomycotina</taxon>
        <taxon>Eurotiomycetes</taxon>
        <taxon>Chaetothyriomycetidae</taxon>
        <taxon>Chaetothyriales</taxon>
        <taxon>Herpotrichiellaceae</taxon>
        <taxon>Cladophialophora</taxon>
    </lineage>
</organism>
<dbReference type="Proteomes" id="UP000019473">
    <property type="component" value="Unassembled WGS sequence"/>
</dbReference>
<evidence type="ECO:0000313" key="4">
    <source>
        <dbReference type="Proteomes" id="UP000019473"/>
    </source>
</evidence>
<dbReference type="InterPro" id="IPR001995">
    <property type="entry name" value="Peptidase_A2_cat"/>
</dbReference>
<dbReference type="PROSITE" id="PS50175">
    <property type="entry name" value="ASP_PROT_RETROV"/>
    <property type="match status" value="1"/>
</dbReference>
<dbReference type="OrthoDB" id="4135299at2759"/>
<dbReference type="RefSeq" id="XP_007760121.1">
    <property type="nucleotide sequence ID" value="XM_007761931.1"/>
</dbReference>
<name>W9VPC3_9EURO</name>
<keyword evidence="1" id="KW-0378">Hydrolase</keyword>
<keyword evidence="4" id="KW-1185">Reference proteome</keyword>
<dbReference type="CDD" id="cd00303">
    <property type="entry name" value="retropepsin_like"/>
    <property type="match status" value="1"/>
</dbReference>
<dbReference type="GeneID" id="19182506"/>
<sequence length="132" mass="15162">MFIHLRPDSPCKAPALSLSTTPRRVLFDTGADFNLISHGARTELDLSQQPYHSRVRSIGGFTELKSAVVLQWHFRSHASRPSQPPTFYRSSFYVLPAESNAKFDCILGRPWIEENWTEFIALVELNRKRDTE</sequence>
<evidence type="ECO:0000259" key="2">
    <source>
        <dbReference type="PROSITE" id="PS50175"/>
    </source>
</evidence>
<evidence type="ECO:0000313" key="3">
    <source>
        <dbReference type="EMBL" id="EXJ57587.1"/>
    </source>
</evidence>